<evidence type="ECO:0000256" key="1">
    <source>
        <dbReference type="SAM" id="MobiDB-lite"/>
    </source>
</evidence>
<keyword evidence="3" id="KW-1185">Reference proteome</keyword>
<name>A0A4C1XRK6_EUMVA</name>
<reference evidence="2 3" key="1">
    <citation type="journal article" date="2019" name="Commun. Biol.">
        <title>The bagworm genome reveals a unique fibroin gene that provides high tensile strength.</title>
        <authorList>
            <person name="Kono N."/>
            <person name="Nakamura H."/>
            <person name="Ohtoshi R."/>
            <person name="Tomita M."/>
            <person name="Numata K."/>
            <person name="Arakawa K."/>
        </authorList>
    </citation>
    <scope>NUCLEOTIDE SEQUENCE [LARGE SCALE GENOMIC DNA]</scope>
</reference>
<evidence type="ECO:0000313" key="3">
    <source>
        <dbReference type="Proteomes" id="UP000299102"/>
    </source>
</evidence>
<evidence type="ECO:0000313" key="2">
    <source>
        <dbReference type="EMBL" id="GBP65194.1"/>
    </source>
</evidence>
<dbReference type="Proteomes" id="UP000299102">
    <property type="component" value="Unassembled WGS sequence"/>
</dbReference>
<feature type="compositionally biased region" description="Basic and acidic residues" evidence="1">
    <location>
        <begin position="26"/>
        <end position="44"/>
    </location>
</feature>
<proteinExistence type="predicted"/>
<feature type="region of interest" description="Disordered" evidence="1">
    <location>
        <begin position="18"/>
        <end position="79"/>
    </location>
</feature>
<comment type="caution">
    <text evidence="2">The sequence shown here is derived from an EMBL/GenBank/DDBJ whole genome shotgun (WGS) entry which is preliminary data.</text>
</comment>
<gene>
    <name evidence="2" type="ORF">EVAR_50001_1</name>
</gene>
<dbReference type="AlphaFoldDB" id="A0A4C1XRK6"/>
<protein>
    <submittedName>
        <fullName evidence="2">Uncharacterized protein</fullName>
    </submittedName>
</protein>
<organism evidence="2 3">
    <name type="scientific">Eumeta variegata</name>
    <name type="common">Bagworm moth</name>
    <name type="synonym">Eumeta japonica</name>
    <dbReference type="NCBI Taxonomy" id="151549"/>
    <lineage>
        <taxon>Eukaryota</taxon>
        <taxon>Metazoa</taxon>
        <taxon>Ecdysozoa</taxon>
        <taxon>Arthropoda</taxon>
        <taxon>Hexapoda</taxon>
        <taxon>Insecta</taxon>
        <taxon>Pterygota</taxon>
        <taxon>Neoptera</taxon>
        <taxon>Endopterygota</taxon>
        <taxon>Lepidoptera</taxon>
        <taxon>Glossata</taxon>
        <taxon>Ditrysia</taxon>
        <taxon>Tineoidea</taxon>
        <taxon>Psychidae</taxon>
        <taxon>Oiketicinae</taxon>
        <taxon>Eumeta</taxon>
    </lineage>
</organism>
<accession>A0A4C1XRK6</accession>
<dbReference type="EMBL" id="BGZK01000922">
    <property type="protein sequence ID" value="GBP65194.1"/>
    <property type="molecule type" value="Genomic_DNA"/>
</dbReference>
<sequence>MAAHESYVPFLSPRLLSHARKRVRRPPAERDRRPRRHAVADRTSEPCAYGRARSRALVANSHGPSALPMTRSAGGSKTEISPISRCVHTAFYRSTVNSTAHLGPPVNNVGPET</sequence>